<dbReference type="InterPro" id="IPR014748">
    <property type="entry name" value="Enoyl-CoA_hydra_C"/>
</dbReference>
<keyword evidence="5" id="KW-1185">Reference proteome</keyword>
<dbReference type="GO" id="GO:0016836">
    <property type="term" value="F:hydro-lyase activity"/>
    <property type="evidence" value="ECO:0007669"/>
    <property type="project" value="UniProtKB-ARBA"/>
</dbReference>
<dbReference type="EMBL" id="ML002229">
    <property type="protein sequence ID" value="RKP40038.1"/>
    <property type="molecule type" value="Genomic_DNA"/>
</dbReference>
<gene>
    <name evidence="4" type="ORF">BJ085DRAFT_34106</name>
</gene>
<dbReference type="PANTHER" id="PTHR11941">
    <property type="entry name" value="ENOYL-COA HYDRATASE-RELATED"/>
    <property type="match status" value="1"/>
</dbReference>
<evidence type="ECO:0000313" key="4">
    <source>
        <dbReference type="EMBL" id="RKP40038.1"/>
    </source>
</evidence>
<evidence type="ECO:0000256" key="2">
    <source>
        <dbReference type="ARBA" id="ARBA00023239"/>
    </source>
</evidence>
<dbReference type="SUPFAM" id="SSF52096">
    <property type="entry name" value="ClpP/crotonase"/>
    <property type="match status" value="1"/>
</dbReference>
<evidence type="ECO:0000256" key="3">
    <source>
        <dbReference type="RuleBase" id="RU003707"/>
    </source>
</evidence>
<reference evidence="5" key="1">
    <citation type="journal article" date="2018" name="Nat. Microbiol.">
        <title>Leveraging single-cell genomics to expand the fungal tree of life.</title>
        <authorList>
            <person name="Ahrendt S.R."/>
            <person name="Quandt C.A."/>
            <person name="Ciobanu D."/>
            <person name="Clum A."/>
            <person name="Salamov A."/>
            <person name="Andreopoulos B."/>
            <person name="Cheng J.F."/>
            <person name="Woyke T."/>
            <person name="Pelin A."/>
            <person name="Henrissat B."/>
            <person name="Reynolds N.K."/>
            <person name="Benny G.L."/>
            <person name="Smith M.E."/>
            <person name="James T.Y."/>
            <person name="Grigoriev I.V."/>
        </authorList>
    </citation>
    <scope>NUCLEOTIDE SEQUENCE [LARGE SCALE GENOMIC DNA]</scope>
    <source>
        <strain evidence="5">RSA 468</strain>
    </source>
</reference>
<dbReference type="CDD" id="cd06558">
    <property type="entry name" value="crotonase-like"/>
    <property type="match status" value="1"/>
</dbReference>
<dbReference type="InterPro" id="IPR001753">
    <property type="entry name" value="Enoyl-CoA_hydra/iso"/>
</dbReference>
<proteinExistence type="inferred from homology"/>
<sequence>MSLILRSVRGLPHRMGAVQGARLPGTRCHSVAPAIHAQSAVCYLEELKGADEGISIINLDRPKAKNAISVQFLTEFRQCIDKLRFESQPRVVILRSLVDGVFCAGADLKERATMTTPEVRKFLATLRQTFCDLEALPVPTIASVDGAALGGGLEMALCCDMRVGGSKSKLGLTETRLAIIPGAGGTQRLSRLIGLAKAKELIYTAQICNATQAQSIGILNHAVPEESSYEKALEISRNIIPRGPVAIRMAKQALDCGVQLDLTSGLTVEQLCYAQVLPTTDRIEGLTAFREKRTPIYKGE</sequence>
<dbReference type="FunFam" id="1.10.12.10:FF:000001">
    <property type="entry name" value="Probable enoyl-CoA hydratase, mitochondrial"/>
    <property type="match status" value="1"/>
</dbReference>
<dbReference type="GO" id="GO:0006635">
    <property type="term" value="P:fatty acid beta-oxidation"/>
    <property type="evidence" value="ECO:0007669"/>
    <property type="project" value="TreeGrafter"/>
</dbReference>
<name>A0A4Q0A2I1_9FUNG</name>
<dbReference type="InterPro" id="IPR029045">
    <property type="entry name" value="ClpP/crotonase-like_dom_sf"/>
</dbReference>
<keyword evidence="2" id="KW-0456">Lyase</keyword>
<dbReference type="Gene3D" id="3.90.226.10">
    <property type="entry name" value="2-enoyl-CoA Hydratase, Chain A, domain 1"/>
    <property type="match status" value="1"/>
</dbReference>
<dbReference type="GO" id="GO:0005739">
    <property type="term" value="C:mitochondrion"/>
    <property type="evidence" value="ECO:0007669"/>
    <property type="project" value="TreeGrafter"/>
</dbReference>
<dbReference type="InterPro" id="IPR018376">
    <property type="entry name" value="Enoyl-CoA_hyd/isom_CS"/>
</dbReference>
<dbReference type="AlphaFoldDB" id="A0A4Q0A2I1"/>
<dbReference type="STRING" id="215637.A0A4Q0A2I1"/>
<evidence type="ECO:0000313" key="5">
    <source>
        <dbReference type="Proteomes" id="UP000268162"/>
    </source>
</evidence>
<dbReference type="PANTHER" id="PTHR11941:SF171">
    <property type="entry name" value="SD19268P"/>
    <property type="match status" value="1"/>
</dbReference>
<accession>A0A4Q0A2I1</accession>
<dbReference type="Gene3D" id="1.10.12.10">
    <property type="entry name" value="Lyase 2-enoyl-coa Hydratase, Chain A, domain 2"/>
    <property type="match status" value="1"/>
</dbReference>
<protein>
    <submittedName>
        <fullName evidence="4">Enoyl-CoA hydratase</fullName>
    </submittedName>
</protein>
<dbReference type="Proteomes" id="UP000268162">
    <property type="component" value="Unassembled WGS sequence"/>
</dbReference>
<dbReference type="FunFam" id="3.90.226.10:FF:000009">
    <property type="entry name" value="Carnitinyl-CoA dehydratase"/>
    <property type="match status" value="1"/>
</dbReference>
<evidence type="ECO:0000256" key="1">
    <source>
        <dbReference type="ARBA" id="ARBA00005254"/>
    </source>
</evidence>
<organism evidence="4 5">
    <name type="scientific">Dimargaris cristalligena</name>
    <dbReference type="NCBI Taxonomy" id="215637"/>
    <lineage>
        <taxon>Eukaryota</taxon>
        <taxon>Fungi</taxon>
        <taxon>Fungi incertae sedis</taxon>
        <taxon>Zoopagomycota</taxon>
        <taxon>Kickxellomycotina</taxon>
        <taxon>Dimargaritomycetes</taxon>
        <taxon>Dimargaritales</taxon>
        <taxon>Dimargaritaceae</taxon>
        <taxon>Dimargaris</taxon>
    </lineage>
</organism>
<dbReference type="Pfam" id="PF00378">
    <property type="entry name" value="ECH_1"/>
    <property type="match status" value="1"/>
</dbReference>
<dbReference type="PROSITE" id="PS00166">
    <property type="entry name" value="ENOYL_COA_HYDRATASE"/>
    <property type="match status" value="1"/>
</dbReference>
<comment type="similarity">
    <text evidence="1 3">Belongs to the enoyl-CoA hydratase/isomerase family.</text>
</comment>